<dbReference type="Proteomes" id="UP000281340">
    <property type="component" value="Unassembled WGS sequence"/>
</dbReference>
<sequence>MTDKKNNSKEIKQLLNFLEEFSFISKKLSRINFIELLQDSYTDNLEVNERNSKSKKNDIKGFLVGYLPRILLDKDLFQKNKDIDDFARMLGIEISRPEKRSREEMIGIIVCDVHEKNSSDLGKAYNIINSMSNNPLVLSRIKERKNLSSAQNEIYDWNEVIKDIFNKD</sequence>
<evidence type="ECO:0000313" key="2">
    <source>
        <dbReference type="Proteomes" id="UP000281340"/>
    </source>
</evidence>
<accession>A0A1M2FZ12</accession>
<proteinExistence type="predicted"/>
<organism evidence="1 2">
    <name type="scientific">Escherichia coli</name>
    <dbReference type="NCBI Taxonomy" id="562"/>
    <lineage>
        <taxon>Bacteria</taxon>
        <taxon>Pseudomonadati</taxon>
        <taxon>Pseudomonadota</taxon>
        <taxon>Gammaproteobacteria</taxon>
        <taxon>Enterobacterales</taxon>
        <taxon>Enterobacteriaceae</taxon>
        <taxon>Escherichia</taxon>
    </lineage>
</organism>
<dbReference type="EMBL" id="RDDM01000117">
    <property type="protein sequence ID" value="RLY56808.1"/>
    <property type="molecule type" value="Genomic_DNA"/>
</dbReference>
<comment type="caution">
    <text evidence="1">The sequence shown here is derived from an EMBL/GenBank/DDBJ whole genome shotgun (WGS) entry which is preliminary data.</text>
</comment>
<dbReference type="RefSeq" id="WP_000130123.1">
    <property type="nucleotide sequence ID" value="NZ_BDPR01000037.1"/>
</dbReference>
<gene>
    <name evidence="1" type="ORF">EAI46_15510</name>
</gene>
<dbReference type="AlphaFoldDB" id="A0A1M2FZ12"/>
<name>A0A1M2FZ12_ECOLX</name>
<reference evidence="1 2" key="1">
    <citation type="submission" date="2018-10" db="EMBL/GenBank/DDBJ databases">
        <title>Comparison of Escherichia coli isolates recovered from retail chicken and from chicken fecal samples by antimicrobial susceptibility test and whole genome sequencing.</title>
        <authorList>
            <person name="Tang B."/>
            <person name="Ma Y."/>
            <person name="He X."/>
            <person name="Cao L."/>
            <person name="Xia X."/>
            <person name="Yang H."/>
        </authorList>
    </citation>
    <scope>NUCLEOTIDE SEQUENCE [LARGE SCALE GENOMIC DNA]</scope>
    <source>
        <strain evidence="1 2">CMJH98b</strain>
    </source>
</reference>
<protein>
    <submittedName>
        <fullName evidence="1">Uncharacterized protein</fullName>
    </submittedName>
</protein>
<evidence type="ECO:0000313" key="1">
    <source>
        <dbReference type="EMBL" id="RLY56808.1"/>
    </source>
</evidence>